<dbReference type="InterPro" id="IPR006311">
    <property type="entry name" value="TAT_signal"/>
</dbReference>
<evidence type="ECO:0000313" key="3">
    <source>
        <dbReference type="Proteomes" id="UP000831467"/>
    </source>
</evidence>
<reference evidence="2 3" key="1">
    <citation type="submission" date="2021-06" db="EMBL/GenBank/DDBJ databases">
        <title>Genome-based taxonomic framework of Microbacterium strains isolated from marine environment, the description of four new species and reclassification of four preexisting species.</title>
        <authorList>
            <person name="Lee S.D."/>
            <person name="Kim S.-M."/>
            <person name="Byeon Y.-S."/>
            <person name="Yang H.L."/>
            <person name="Kim I.S."/>
        </authorList>
    </citation>
    <scope>NUCLEOTIDE SEQUENCE [LARGE SCALE GENOMIC DNA]</scope>
    <source>
        <strain evidence="2 3">SSW1-51</strain>
    </source>
</reference>
<proteinExistence type="predicted"/>
<accession>A0ABY4IH33</accession>
<evidence type="ECO:0000313" key="2">
    <source>
        <dbReference type="EMBL" id="UPL10823.1"/>
    </source>
</evidence>
<name>A0ABY4IH33_9MICO</name>
<feature type="signal peptide" evidence="1">
    <location>
        <begin position="1"/>
        <end position="37"/>
    </location>
</feature>
<keyword evidence="1" id="KW-0732">Signal</keyword>
<gene>
    <name evidence="2" type="ORF">KV394_06775</name>
</gene>
<protein>
    <submittedName>
        <fullName evidence="2">Uncharacterized protein</fullName>
    </submittedName>
</protein>
<dbReference type="Proteomes" id="UP000831467">
    <property type="component" value="Chromosome"/>
</dbReference>
<organism evidence="2 3">
    <name type="scientific">Microbacterium sufflavum</name>
    <dbReference type="NCBI Taxonomy" id="2851649"/>
    <lineage>
        <taxon>Bacteria</taxon>
        <taxon>Bacillati</taxon>
        <taxon>Actinomycetota</taxon>
        <taxon>Actinomycetes</taxon>
        <taxon>Micrococcales</taxon>
        <taxon>Microbacteriaceae</taxon>
        <taxon>Microbacterium</taxon>
    </lineage>
</organism>
<evidence type="ECO:0000256" key="1">
    <source>
        <dbReference type="SAM" id="SignalP"/>
    </source>
</evidence>
<dbReference type="RefSeq" id="WP_136045216.1">
    <property type="nucleotide sequence ID" value="NZ_CP078076.1"/>
</dbReference>
<dbReference type="PROSITE" id="PS51318">
    <property type="entry name" value="TAT"/>
    <property type="match status" value="1"/>
</dbReference>
<dbReference type="EMBL" id="CP078076">
    <property type="protein sequence ID" value="UPL10823.1"/>
    <property type="molecule type" value="Genomic_DNA"/>
</dbReference>
<sequence>MMPEKPRERGALSRRTIVHAAWAAPVIAFSAAAPAAAASLGTPELTLSAFALDANYAWGTVTLSRPGTADLTQTFDFQGDGASGWETIYTGQSTNSSGYYASTLPRSVIGAYTQLRAVASVTGYGPVSSAPVALSDIWA</sequence>
<feature type="chain" id="PRO_5046643131" evidence="1">
    <location>
        <begin position="38"/>
        <end position="139"/>
    </location>
</feature>
<keyword evidence="3" id="KW-1185">Reference proteome</keyword>